<accession>F2BF29</accession>
<dbReference type="EMBL" id="AFAY01000048">
    <property type="protein sequence ID" value="EGF08901.1"/>
    <property type="molecule type" value="Genomic_DNA"/>
</dbReference>
<reference evidence="1 2" key="1">
    <citation type="submission" date="2011-02" db="EMBL/GenBank/DDBJ databases">
        <authorList>
            <person name="Muzny D."/>
            <person name="Qin X."/>
            <person name="Deng J."/>
            <person name="Jiang H."/>
            <person name="Liu Y."/>
            <person name="Qu J."/>
            <person name="Song X.-Z."/>
            <person name="Zhang L."/>
            <person name="Thornton R."/>
            <person name="Coyle M."/>
            <person name="Francisco L."/>
            <person name="Jackson L."/>
            <person name="Javaid M."/>
            <person name="Korchina V."/>
            <person name="Kovar C."/>
            <person name="Mata R."/>
            <person name="Mathew T."/>
            <person name="Ngo R."/>
            <person name="Nguyen L."/>
            <person name="Nguyen N."/>
            <person name="Okwuonu G."/>
            <person name="Ongeri F."/>
            <person name="Pham C."/>
            <person name="Simmons D."/>
            <person name="Wilczek-Boney K."/>
            <person name="Hale W."/>
            <person name="Jakkamsetti A."/>
            <person name="Pham P."/>
            <person name="Ruth R."/>
            <person name="San Lucas F."/>
            <person name="Warren J."/>
            <person name="Zhang J."/>
            <person name="Zhao Z."/>
            <person name="Zhou C."/>
            <person name="Zhu D."/>
            <person name="Lee S."/>
            <person name="Bess C."/>
            <person name="Blankenburg K."/>
            <person name="Forbes L."/>
            <person name="Fu Q."/>
            <person name="Gubbala S."/>
            <person name="Hirani K."/>
            <person name="Jayaseelan J.C."/>
            <person name="Lara F."/>
            <person name="Munidasa M."/>
            <person name="Palculict T."/>
            <person name="Patil S."/>
            <person name="Pu L.-L."/>
            <person name="Saada N."/>
            <person name="Tang L."/>
            <person name="Weissenberger G."/>
            <person name="Zhu Y."/>
            <person name="Hemphill L."/>
            <person name="Shang Y."/>
            <person name="Youmans B."/>
            <person name="Ayvaz T."/>
            <person name="Ross M."/>
            <person name="Santibanez J."/>
            <person name="Aqrawi P."/>
            <person name="Gross S."/>
            <person name="Joshi V."/>
            <person name="Fowler G."/>
            <person name="Nazareth L."/>
            <person name="Reid J."/>
            <person name="Worley K."/>
            <person name="Petrosino J."/>
            <person name="Highlander S."/>
            <person name="Gibbs R."/>
        </authorList>
    </citation>
    <scope>NUCLEOTIDE SEQUENCE [LARGE SCALE GENOMIC DNA]</scope>
    <source>
        <strain evidence="1 2">ATCC BAA-1200</strain>
    </source>
</reference>
<dbReference type="RefSeq" id="WP_007343341.1">
    <property type="nucleotide sequence ID" value="NZ_GL878494.1"/>
</dbReference>
<keyword evidence="2" id="KW-1185">Reference proteome</keyword>
<name>F2BF29_9NEIS</name>
<comment type="caution">
    <text evidence="1">The sequence shown here is derived from an EMBL/GenBank/DDBJ whole genome shotgun (WGS) entry which is preliminary data.</text>
</comment>
<sequence>MDKHPAIWLAALTPAACLPQKAAQPVPLPSPQAQTAATEKRVDIFQADEAKIARNMAAWDKLMALTEQQYPSFKALRKRQKAEPYANVEATIDHKKTDREFPKYAVPLGQLMSVSDKNIKTIEVYYA</sequence>
<dbReference type="HOGENOM" id="CLU_1968171_0_0_4"/>
<proteinExistence type="predicted"/>
<dbReference type="Proteomes" id="UP000004105">
    <property type="component" value="Unassembled WGS sequence"/>
</dbReference>
<evidence type="ECO:0000313" key="1">
    <source>
        <dbReference type="EMBL" id="EGF08901.1"/>
    </source>
</evidence>
<evidence type="ECO:0000313" key="2">
    <source>
        <dbReference type="Proteomes" id="UP000004105"/>
    </source>
</evidence>
<dbReference type="AlphaFoldDB" id="F2BF29"/>
<protein>
    <submittedName>
        <fullName evidence="1">Uncharacterized protein</fullName>
    </submittedName>
</protein>
<organism evidence="1 2">
    <name type="scientific">Neisseria bacilliformis ATCC BAA-1200</name>
    <dbReference type="NCBI Taxonomy" id="888742"/>
    <lineage>
        <taxon>Bacteria</taxon>
        <taxon>Pseudomonadati</taxon>
        <taxon>Pseudomonadota</taxon>
        <taxon>Betaproteobacteria</taxon>
        <taxon>Neisseriales</taxon>
        <taxon>Neisseriaceae</taxon>
        <taxon>Neisseria</taxon>
    </lineage>
</organism>
<gene>
    <name evidence="1" type="ORF">HMPREF9123_2336</name>
</gene>
<dbReference type="STRING" id="267212.GCA_001063965_00043"/>